<dbReference type="PROSITE" id="PS00028">
    <property type="entry name" value="ZINC_FINGER_C2H2_1"/>
    <property type="match status" value="2"/>
</dbReference>
<dbReference type="InterPro" id="IPR022755">
    <property type="entry name" value="Znf_C2H2_jaz"/>
</dbReference>
<evidence type="ECO:0000256" key="3">
    <source>
        <dbReference type="ARBA" id="ARBA00022771"/>
    </source>
</evidence>
<dbReference type="EMBL" id="NMPR01000160">
    <property type="protein sequence ID" value="KAA8628851.1"/>
    <property type="molecule type" value="Genomic_DNA"/>
</dbReference>
<name>A0A8S8ZJH1_SORMA</name>
<keyword evidence="1" id="KW-0479">Metal-binding</keyword>
<dbReference type="GO" id="GO:0000981">
    <property type="term" value="F:DNA-binding transcription factor activity, RNA polymerase II-specific"/>
    <property type="evidence" value="ECO:0007669"/>
    <property type="project" value="TreeGrafter"/>
</dbReference>
<dbReference type="OMA" id="ALDHWAP"/>
<dbReference type="GO" id="GO:0008270">
    <property type="term" value="F:zinc ion binding"/>
    <property type="evidence" value="ECO:0007669"/>
    <property type="project" value="UniProtKB-KW"/>
</dbReference>
<dbReference type="InterPro" id="IPR036236">
    <property type="entry name" value="Znf_C2H2_sf"/>
</dbReference>
<dbReference type="InterPro" id="IPR013087">
    <property type="entry name" value="Znf_C2H2_type"/>
</dbReference>
<dbReference type="Pfam" id="PF12874">
    <property type="entry name" value="zf-met"/>
    <property type="match status" value="1"/>
</dbReference>
<keyword evidence="4" id="KW-0862">Zinc</keyword>
<sequence>MVRTVYPCDYCNAGYYDKAALDKHCDRENDYYTSYHEPDEEAFGCNICTLWWRDEESCLEHMGEEDHFGFECRVCYHWSRSKEARITHEHERHFYCKACDRSFQSINNLKQHLNSRIHRGQDIKCPFCPNSYTTATGMTHHLESGSCRNAPSLNRDSIYKFVRSKDPSGLISKKLIGWEGSSQNTYSCTDRAWNGRMWECYLCHRGFGTMHGLNQHLNSPAHQQNLYHCPNRSCRQDFKTLAAIINHLESEKCGAMRFEQVQRNIHGMVNGNRLIGY</sequence>
<dbReference type="GO" id="GO:0000977">
    <property type="term" value="F:RNA polymerase II transcription regulatory region sequence-specific DNA binding"/>
    <property type="evidence" value="ECO:0007669"/>
    <property type="project" value="TreeGrafter"/>
</dbReference>
<evidence type="ECO:0000259" key="6">
    <source>
        <dbReference type="PROSITE" id="PS50157"/>
    </source>
</evidence>
<gene>
    <name evidence="7" type="ORF">SMACR_05868</name>
</gene>
<dbReference type="Proteomes" id="UP000433876">
    <property type="component" value="Unassembled WGS sequence"/>
</dbReference>
<dbReference type="VEuPathDB" id="FungiDB:SMAC_05868"/>
<dbReference type="GO" id="GO:0005634">
    <property type="term" value="C:nucleus"/>
    <property type="evidence" value="ECO:0007669"/>
    <property type="project" value="TreeGrafter"/>
</dbReference>
<dbReference type="PANTHER" id="PTHR24409:SF295">
    <property type="entry name" value="AZ2-RELATED"/>
    <property type="match status" value="1"/>
</dbReference>
<evidence type="ECO:0000313" key="7">
    <source>
        <dbReference type="EMBL" id="KAA8628851.1"/>
    </source>
</evidence>
<keyword evidence="2" id="KW-0677">Repeat</keyword>
<dbReference type="PANTHER" id="PTHR24409">
    <property type="entry name" value="ZINC FINGER PROTEIN 142"/>
    <property type="match status" value="1"/>
</dbReference>
<evidence type="ECO:0000256" key="2">
    <source>
        <dbReference type="ARBA" id="ARBA00022737"/>
    </source>
</evidence>
<keyword evidence="3 5" id="KW-0863">Zinc-finger</keyword>
<proteinExistence type="predicted"/>
<evidence type="ECO:0000256" key="4">
    <source>
        <dbReference type="ARBA" id="ARBA00022833"/>
    </source>
</evidence>
<feature type="domain" description="C2H2-type" evidence="6">
    <location>
        <begin position="94"/>
        <end position="123"/>
    </location>
</feature>
<dbReference type="SUPFAM" id="SSF57667">
    <property type="entry name" value="beta-beta-alpha zinc fingers"/>
    <property type="match status" value="1"/>
</dbReference>
<dbReference type="Gene3D" id="3.30.160.60">
    <property type="entry name" value="Classic Zinc Finger"/>
    <property type="match status" value="1"/>
</dbReference>
<evidence type="ECO:0000256" key="1">
    <source>
        <dbReference type="ARBA" id="ARBA00022723"/>
    </source>
</evidence>
<accession>A0A8S8ZJH1</accession>
<dbReference type="AlphaFoldDB" id="A0A8S8ZJH1"/>
<evidence type="ECO:0000313" key="8">
    <source>
        <dbReference type="Proteomes" id="UP000433876"/>
    </source>
</evidence>
<comment type="caution">
    <text evidence="7">The sequence shown here is derived from an EMBL/GenBank/DDBJ whole genome shotgun (WGS) entry which is preliminary data.</text>
</comment>
<dbReference type="PROSITE" id="PS50157">
    <property type="entry name" value="ZINC_FINGER_C2H2_2"/>
    <property type="match status" value="1"/>
</dbReference>
<protein>
    <recommendedName>
        <fullName evidence="6">C2H2-type domain-containing protein</fullName>
    </recommendedName>
</protein>
<reference evidence="7 8" key="1">
    <citation type="submission" date="2017-07" db="EMBL/GenBank/DDBJ databases">
        <title>Genome sequence of the Sordaria macrospora wild type strain R19027.</title>
        <authorList>
            <person name="Nowrousian M."/>
            <person name="Teichert I."/>
            <person name="Kueck U."/>
        </authorList>
    </citation>
    <scope>NUCLEOTIDE SEQUENCE [LARGE SCALE GENOMIC DNA]</scope>
    <source>
        <strain evidence="7 8">R19027</strain>
        <tissue evidence="7">Mycelium</tissue>
    </source>
</reference>
<evidence type="ECO:0000256" key="5">
    <source>
        <dbReference type="PROSITE-ProRule" id="PRU00042"/>
    </source>
</evidence>
<organism evidence="7 8">
    <name type="scientific">Sordaria macrospora</name>
    <dbReference type="NCBI Taxonomy" id="5147"/>
    <lineage>
        <taxon>Eukaryota</taxon>
        <taxon>Fungi</taxon>
        <taxon>Dikarya</taxon>
        <taxon>Ascomycota</taxon>
        <taxon>Pezizomycotina</taxon>
        <taxon>Sordariomycetes</taxon>
        <taxon>Sordariomycetidae</taxon>
        <taxon>Sordariales</taxon>
        <taxon>Sordariaceae</taxon>
        <taxon>Sordaria</taxon>
    </lineage>
</organism>
<dbReference type="SMART" id="SM00355">
    <property type="entry name" value="ZnF_C2H2"/>
    <property type="match status" value="7"/>
</dbReference>
<dbReference type="Pfam" id="PF12171">
    <property type="entry name" value="zf-C2H2_jaz"/>
    <property type="match status" value="1"/>
</dbReference>